<keyword evidence="13" id="KW-1185">Reference proteome</keyword>
<keyword evidence="4" id="KW-0488">Methylation</keyword>
<dbReference type="GO" id="GO:0015627">
    <property type="term" value="C:type II protein secretion system complex"/>
    <property type="evidence" value="ECO:0007669"/>
    <property type="project" value="InterPro"/>
</dbReference>
<evidence type="ECO:0000256" key="2">
    <source>
        <dbReference type="ARBA" id="ARBA00021549"/>
    </source>
</evidence>
<evidence type="ECO:0000313" key="13">
    <source>
        <dbReference type="Proteomes" id="UP000502894"/>
    </source>
</evidence>
<dbReference type="GO" id="GO:0005886">
    <property type="term" value="C:plasma membrane"/>
    <property type="evidence" value="ECO:0007669"/>
    <property type="project" value="UniProtKB-SubCell"/>
</dbReference>
<evidence type="ECO:0000256" key="4">
    <source>
        <dbReference type="ARBA" id="ARBA00022481"/>
    </source>
</evidence>
<dbReference type="AlphaFoldDB" id="A0A6F8T3W6"/>
<evidence type="ECO:0000256" key="9">
    <source>
        <dbReference type="ARBA" id="ARBA00025772"/>
    </source>
</evidence>
<comment type="subcellular location">
    <subcellularLocation>
        <location evidence="1">Cell inner membrane</location>
        <topology evidence="1">Single-pass membrane protein</topology>
    </subcellularLocation>
</comment>
<evidence type="ECO:0000256" key="5">
    <source>
        <dbReference type="ARBA" id="ARBA00022519"/>
    </source>
</evidence>
<dbReference type="KEGG" id="lant:TUM19329_17360"/>
<evidence type="ECO:0000256" key="10">
    <source>
        <dbReference type="ARBA" id="ARBA00030775"/>
    </source>
</evidence>
<dbReference type="Gene3D" id="3.55.40.10">
    <property type="entry name" value="minor pseudopilin epsh domain"/>
    <property type="match status" value="1"/>
</dbReference>
<evidence type="ECO:0000259" key="11">
    <source>
        <dbReference type="Pfam" id="PF12019"/>
    </source>
</evidence>
<dbReference type="RefSeq" id="WP_173237006.1">
    <property type="nucleotide sequence ID" value="NZ_AP022839.1"/>
</dbReference>
<keyword evidence="7" id="KW-1133">Transmembrane helix</keyword>
<dbReference type="Pfam" id="PF12019">
    <property type="entry name" value="GspH"/>
    <property type="match status" value="1"/>
</dbReference>
<dbReference type="EMBL" id="AP022839">
    <property type="protein sequence ID" value="BCA95375.1"/>
    <property type="molecule type" value="Genomic_DNA"/>
</dbReference>
<organism evidence="12 13">
    <name type="scientific">Legionella antarctica</name>
    <dbReference type="NCBI Taxonomy" id="2708020"/>
    <lineage>
        <taxon>Bacteria</taxon>
        <taxon>Pseudomonadati</taxon>
        <taxon>Pseudomonadota</taxon>
        <taxon>Gammaproteobacteria</taxon>
        <taxon>Legionellales</taxon>
        <taxon>Legionellaceae</taxon>
        <taxon>Legionella</taxon>
    </lineage>
</organism>
<sequence>MKIKGLALIEVLITLILLAALTLLCVTSASFLTYKNERQTLVDEIKMAIHYAKIQAIVLGHPVSLTPLNQSLNWATGMVLNKYTNKRDDTSARIYQWHWHHPHWSITWSGVSSFDKIILSNTPVSAISNGQFELFNTYTKERVVIILNKLGRIKIKSFD</sequence>
<dbReference type="GO" id="GO:0015628">
    <property type="term" value="P:protein secretion by the type II secretion system"/>
    <property type="evidence" value="ECO:0007669"/>
    <property type="project" value="InterPro"/>
</dbReference>
<dbReference type="SUPFAM" id="SSF54523">
    <property type="entry name" value="Pili subunits"/>
    <property type="match status" value="1"/>
</dbReference>
<name>A0A6F8T3W6_9GAMM</name>
<evidence type="ECO:0000256" key="8">
    <source>
        <dbReference type="ARBA" id="ARBA00023136"/>
    </source>
</evidence>
<dbReference type="Proteomes" id="UP000502894">
    <property type="component" value="Chromosome"/>
</dbReference>
<evidence type="ECO:0000256" key="3">
    <source>
        <dbReference type="ARBA" id="ARBA00022475"/>
    </source>
</evidence>
<dbReference type="InterPro" id="IPR022346">
    <property type="entry name" value="T2SS_GspH"/>
</dbReference>
<reference evidence="12" key="1">
    <citation type="journal article" date="2020" name="Microbiol. Resour. Announc.">
        <title>Complete Genome Sequence of Novel Psychrotolerant Legionella Strain TUM19329, Isolated from Antarctic Lake Sediment.</title>
        <authorList>
            <person name="Shimada S."/>
            <person name="Nakai R."/>
            <person name="Aoki K."/>
            <person name="Shimoeda N."/>
            <person name="Ohno G."/>
            <person name="Miyazaki Y."/>
            <person name="Kudoh S."/>
            <person name="Imura S."/>
            <person name="Watanabe K."/>
            <person name="Ishii Y."/>
            <person name="Tateda K."/>
        </authorList>
    </citation>
    <scope>NUCLEOTIDE SEQUENCE [LARGE SCALE GENOMIC DNA]</scope>
    <source>
        <strain evidence="12">TUM19329</strain>
    </source>
</reference>
<dbReference type="InterPro" id="IPR045584">
    <property type="entry name" value="Pilin-like"/>
</dbReference>
<evidence type="ECO:0000256" key="7">
    <source>
        <dbReference type="ARBA" id="ARBA00022989"/>
    </source>
</evidence>
<evidence type="ECO:0000256" key="1">
    <source>
        <dbReference type="ARBA" id="ARBA00004377"/>
    </source>
</evidence>
<accession>A0A6F8T3W6</accession>
<evidence type="ECO:0000256" key="6">
    <source>
        <dbReference type="ARBA" id="ARBA00022692"/>
    </source>
</evidence>
<keyword evidence="8" id="KW-0472">Membrane</keyword>
<proteinExistence type="inferred from homology"/>
<keyword evidence="6" id="KW-0812">Transmembrane</keyword>
<gene>
    <name evidence="12" type="ORF">TUM19329_17360</name>
</gene>
<keyword evidence="5" id="KW-0997">Cell inner membrane</keyword>
<protein>
    <recommendedName>
        <fullName evidence="2">Type II secretion system protein H</fullName>
    </recommendedName>
    <alternativeName>
        <fullName evidence="10">General secretion pathway protein H</fullName>
    </alternativeName>
</protein>
<feature type="domain" description="General secretion pathway GspH" evidence="11">
    <location>
        <begin position="43"/>
        <end position="150"/>
    </location>
</feature>
<keyword evidence="3" id="KW-1003">Cell membrane</keyword>
<comment type="similarity">
    <text evidence="9">Belongs to the GSP H family.</text>
</comment>
<evidence type="ECO:0000313" key="12">
    <source>
        <dbReference type="EMBL" id="BCA95375.1"/>
    </source>
</evidence>